<dbReference type="HOGENOM" id="CLU_3314809_0_0_10"/>
<evidence type="ECO:0000313" key="2">
    <source>
        <dbReference type="Proteomes" id="UP000004123"/>
    </source>
</evidence>
<reference evidence="1 2" key="1">
    <citation type="submission" date="2011-04" db="EMBL/GenBank/DDBJ databases">
        <authorList>
            <person name="Muzny D."/>
            <person name="Qin X."/>
            <person name="Deng J."/>
            <person name="Jiang H."/>
            <person name="Liu Y."/>
            <person name="Qu J."/>
            <person name="Song X.-Z."/>
            <person name="Zhang L."/>
            <person name="Thornton R."/>
            <person name="Coyle M."/>
            <person name="Francisco L."/>
            <person name="Jackson L."/>
            <person name="Javaid M."/>
            <person name="Korchina V."/>
            <person name="Kovar C."/>
            <person name="Mata R."/>
            <person name="Mathew T."/>
            <person name="Ngo R."/>
            <person name="Nguyen L."/>
            <person name="Nguyen N."/>
            <person name="Okwuonu G."/>
            <person name="Ongeri F."/>
            <person name="Pham C."/>
            <person name="Simmons D."/>
            <person name="Wilczek-Boney K."/>
            <person name="Hale W."/>
            <person name="Jakkamsetti A."/>
            <person name="Pham P."/>
            <person name="Ruth R."/>
            <person name="San Lucas F."/>
            <person name="Warren J."/>
            <person name="Zhang J."/>
            <person name="Zhao Z."/>
            <person name="Zhou C."/>
            <person name="Zhu D."/>
            <person name="Lee S."/>
            <person name="Bess C."/>
            <person name="Blankenburg K."/>
            <person name="Forbes L."/>
            <person name="Fu Q."/>
            <person name="Gubbala S."/>
            <person name="Hirani K."/>
            <person name="Jayaseelan J.C."/>
            <person name="Lara F."/>
            <person name="Munidasa M."/>
            <person name="Palculict T."/>
            <person name="Patil S."/>
            <person name="Pu L.-L."/>
            <person name="Saada N."/>
            <person name="Tang L."/>
            <person name="Weissenberger G."/>
            <person name="Zhu Y."/>
            <person name="Hemphill L."/>
            <person name="Shang Y."/>
            <person name="Youmans B."/>
            <person name="Ayvaz T."/>
            <person name="Ross M."/>
            <person name="Santibanez J."/>
            <person name="Aqrawi P."/>
            <person name="Gross S."/>
            <person name="Joshi V."/>
            <person name="Fowler G."/>
            <person name="Nazareth L."/>
            <person name="Reid J."/>
            <person name="Worley K."/>
            <person name="Petrosino J."/>
            <person name="Highlander S."/>
            <person name="Gibbs R."/>
        </authorList>
    </citation>
    <scope>NUCLEOTIDE SEQUENCE [LARGE SCALE GENOMIC DNA]</scope>
    <source>
        <strain evidence="1 2">ATCC 700821</strain>
    </source>
</reference>
<dbReference type="Proteomes" id="UP000004123">
    <property type="component" value="Unassembled WGS sequence"/>
</dbReference>
<evidence type="ECO:0000313" key="1">
    <source>
        <dbReference type="EMBL" id="EGQ23148.1"/>
    </source>
</evidence>
<sequence>MFNISVLDETDSNMLIIGFFHNSNVLYDTQKDIQMPAKI</sequence>
<proteinExistence type="predicted"/>
<comment type="caution">
    <text evidence="1">The sequence shown here is derived from an EMBL/GenBank/DDBJ whole genome shotgun (WGS) entry which is preliminary data.</text>
</comment>
<accession>F9DEN3</accession>
<gene>
    <name evidence="1" type="ORF">HMPREF9144_0123</name>
</gene>
<name>F9DEN3_9BACT</name>
<dbReference type="EMBL" id="AFPY01000003">
    <property type="protein sequence ID" value="EGQ23148.1"/>
    <property type="molecule type" value="Genomic_DNA"/>
</dbReference>
<organism evidence="1 2">
    <name type="scientific">Prevotella pallens ATCC 700821</name>
    <dbReference type="NCBI Taxonomy" id="997353"/>
    <lineage>
        <taxon>Bacteria</taxon>
        <taxon>Pseudomonadati</taxon>
        <taxon>Bacteroidota</taxon>
        <taxon>Bacteroidia</taxon>
        <taxon>Bacteroidales</taxon>
        <taxon>Prevotellaceae</taxon>
        <taxon>Prevotella</taxon>
    </lineage>
</organism>
<protein>
    <submittedName>
        <fullName evidence="1">Uncharacterized protein</fullName>
    </submittedName>
</protein>
<dbReference type="AlphaFoldDB" id="F9DEN3"/>